<dbReference type="Pfam" id="PF09286">
    <property type="entry name" value="Pro-kuma_activ"/>
    <property type="match status" value="1"/>
</dbReference>
<evidence type="ECO:0000256" key="4">
    <source>
        <dbReference type="ARBA" id="ARBA00022801"/>
    </source>
</evidence>
<dbReference type="CDD" id="cd11377">
    <property type="entry name" value="Pro-peptidase_S53"/>
    <property type="match status" value="1"/>
</dbReference>
<dbReference type="GO" id="GO:0006508">
    <property type="term" value="P:proteolysis"/>
    <property type="evidence" value="ECO:0007669"/>
    <property type="project" value="UniProtKB-KW"/>
</dbReference>
<keyword evidence="5" id="KW-0720">Serine protease</keyword>
<dbReference type="GO" id="GO:0008240">
    <property type="term" value="F:tripeptidyl-peptidase activity"/>
    <property type="evidence" value="ECO:0007669"/>
    <property type="project" value="TreeGrafter"/>
</dbReference>
<dbReference type="Gene3D" id="3.40.50.200">
    <property type="entry name" value="Peptidase S8/S53 domain"/>
    <property type="match status" value="1"/>
</dbReference>
<dbReference type="InterPro" id="IPR023828">
    <property type="entry name" value="Peptidase_S8_Ser-AS"/>
</dbReference>
<keyword evidence="7" id="KW-0865">Zymogen</keyword>
<evidence type="ECO:0000256" key="1">
    <source>
        <dbReference type="ARBA" id="ARBA00001913"/>
    </source>
</evidence>
<dbReference type="EMBL" id="WGGD01000005">
    <property type="protein sequence ID" value="MUN28390.1"/>
    <property type="molecule type" value="Genomic_DNA"/>
</dbReference>
<sequence length="1286" mass="140099">MEDTKNFGVLLLTIILITIGSSMTISASNVPTSSPMELQNPETPQINGFHYEGKLDPSTNVVVTFSIPLRNLNMLYYYAEETSNPSSSLYHHFLSKEQVEKLFYPSSSYQKLMSWINEEGLKVISTSTDSVVVVEGKASQFEKLGLSFSVFSNGSESYYIANGQFNLPVHAFIYSSNISNLFFGHPSTLFNKARSFGVNSTTPIEAYPIKALREAYNVTPLYSNNVKGSSNYSIGILDFYGDPYINQELAYYDQLYNISNPPYFKIVPIGPYDPNLGIETGWAGEISLDVESSHTIAPNAGITLFIANGNLPLYSIISYIDEIGNVTDVSQSFSIPETYFSQFSGPQFYSCVVLTDQYYAMGSAEGITFLASSGDAGGSGYSAGPLGTVGYPATSPWVTAMGGTTTYIDFGKGFVTTSWSNYGFIPNGVNYGGSTGGISIIEPEPWYQEGLSAPSSYPDGREVPDLSANANVYPGVYIVCPGNVTEISGGTSEASPLMAGMVALMAQYLGHKLGDLNPIIYELADNSTDYQKAFVPITFGYNIPWTAHYGYNLVNGWGSINLGYLSNLVKELSVKPSLSVSIKVLNGTPNVTLPEEIYPGQNLTVVANVTYNGTPVKANVTLYLSDVMGQVLKAEMTKMNGSYYALVKVPSNDSGITYFTVNATYMNQSKIEGVGMVSSFAGYYICFLSPIIMKPYSVENNVTVEAQVENVYGEPFPHSHVEVAVYYYNFTSNQYIKVGNVTLTFNNYTDLWTGYLQGNYNAGVMLLMGENAYGFVSFYNGFDLQSLFILPQVISEPGAVGGGQYVIIQGNIEPPVNIPPSTMSDSVFGTTINASLTFNGKSVSSTQLLMTSQLQYLGFLYVPKNVSGGLYNIILNAQYQSFSLGENISGYFYGQIYVSPSVSTPVVETSNYSIQGQLLEIYANISYPNGTPVRFGMYSATVFPVKLSFDYSYISNLVEIPLYFNYTSDLWQGNVTLPSILNDGNLSYLDNSVVQGPFRILVTGESYNAVPTNVSLKYAKTINVEPFSLIESQKITEPTDNSYFKNDTILDFSGELMNDVFYNTTVEGGTQDILMATGSMSLMDANSTIIQGNLNDVYAYDSHLTLIDSHIEELKLVNSTVTLIDSNVSSISPSAPEIVTTKYINATYNASLTFNVIGENIKQVVVTLNGTPIGEFYTNGTHSVTINTTKLPDGTYSLEIRATQSDGISSTYTTLLNVNGQLENLNKNLGNLSTQFSNKTSSIDSALSSQSKEEGKIMTYADVGIVLAIIALIIAIVALIRRSKST</sequence>
<accession>A0A6A9QJG8</accession>
<dbReference type="InterPro" id="IPR036852">
    <property type="entry name" value="Peptidase_S8/S53_dom_sf"/>
</dbReference>
<dbReference type="InterPro" id="IPR050819">
    <property type="entry name" value="Tripeptidyl-peptidase_I"/>
</dbReference>
<dbReference type="PIRSF" id="PIRSF032623">
    <property type="entry name" value="Peptidase_SSO2181_prd"/>
    <property type="match status" value="1"/>
</dbReference>
<feature type="domain" description="Peptidase S53" evidence="9">
    <location>
        <begin position="206"/>
        <end position="572"/>
    </location>
</feature>
<keyword evidence="8" id="KW-0472">Membrane</keyword>
<evidence type="ECO:0000259" key="9">
    <source>
        <dbReference type="PROSITE" id="PS51695"/>
    </source>
</evidence>
<dbReference type="InterPro" id="IPR015366">
    <property type="entry name" value="S53_propep"/>
</dbReference>
<organism evidence="10 11">
    <name type="scientific">Sulfuracidifex metallicus DSM 6482 = JCM 9184</name>
    <dbReference type="NCBI Taxonomy" id="523847"/>
    <lineage>
        <taxon>Archaea</taxon>
        <taxon>Thermoproteota</taxon>
        <taxon>Thermoprotei</taxon>
        <taxon>Sulfolobales</taxon>
        <taxon>Sulfolobaceae</taxon>
        <taxon>Sulfuracidifex</taxon>
    </lineage>
</organism>
<name>A0A6A9QJG8_SULME</name>
<dbReference type="SUPFAM" id="SSF54897">
    <property type="entry name" value="Protease propeptides/inhibitors"/>
    <property type="match status" value="1"/>
</dbReference>
<gene>
    <name evidence="10" type="ORF">GC250_02660</name>
</gene>
<reference evidence="10 11" key="1">
    <citation type="submission" date="2019-10" db="EMBL/GenBank/DDBJ databases">
        <title>Sequencing and Assembly of Multiple Reported Metal-Biooxidizing Members of the Extremely Thermoacidophilic Archaeal Family Sulfolobaceae.</title>
        <authorList>
            <person name="Counts J.A."/>
            <person name="Kelly R.M."/>
        </authorList>
    </citation>
    <scope>NUCLEOTIDE SEQUENCE [LARGE SCALE GENOMIC DNA]</scope>
    <source>
        <strain evidence="10 11">DSM 6482</strain>
    </source>
</reference>
<keyword evidence="2" id="KW-0645">Protease</keyword>
<evidence type="ECO:0000256" key="6">
    <source>
        <dbReference type="ARBA" id="ARBA00022837"/>
    </source>
</evidence>
<dbReference type="PANTHER" id="PTHR14218">
    <property type="entry name" value="PROTEASE S8 TRIPEPTIDYL PEPTIDASE I CLN2"/>
    <property type="match status" value="1"/>
</dbReference>
<protein>
    <submittedName>
        <fullName evidence="10">S8 family serine peptidase</fullName>
    </submittedName>
</protein>
<dbReference type="InterPro" id="IPR030400">
    <property type="entry name" value="Sedolisin_dom"/>
</dbReference>
<feature type="transmembrane region" description="Helical" evidence="8">
    <location>
        <begin position="1257"/>
        <end position="1280"/>
    </location>
</feature>
<keyword evidence="4" id="KW-0378">Hydrolase</keyword>
<dbReference type="GO" id="GO:0046872">
    <property type="term" value="F:metal ion binding"/>
    <property type="evidence" value="ECO:0007669"/>
    <property type="project" value="UniProtKB-KW"/>
</dbReference>
<dbReference type="RefSeq" id="WP_156016217.1">
    <property type="nucleotide sequence ID" value="NZ_WGGD01000005.1"/>
</dbReference>
<dbReference type="SUPFAM" id="SSF52743">
    <property type="entry name" value="Subtilisin-like"/>
    <property type="match status" value="1"/>
</dbReference>
<keyword evidence="3" id="KW-0479">Metal-binding</keyword>
<evidence type="ECO:0000256" key="5">
    <source>
        <dbReference type="ARBA" id="ARBA00022825"/>
    </source>
</evidence>
<keyword evidence="8" id="KW-1133">Transmembrane helix</keyword>
<evidence type="ECO:0000313" key="11">
    <source>
        <dbReference type="Proteomes" id="UP000470772"/>
    </source>
</evidence>
<dbReference type="InterPro" id="IPR000209">
    <property type="entry name" value="Peptidase_S8/S53_dom"/>
</dbReference>
<keyword evidence="8" id="KW-0812">Transmembrane</keyword>
<dbReference type="InterPro" id="IPR017001">
    <property type="entry name" value="Pept_S53_physarolisin-II_arc"/>
</dbReference>
<keyword evidence="11" id="KW-1185">Reference proteome</keyword>
<evidence type="ECO:0000313" key="10">
    <source>
        <dbReference type="EMBL" id="MUN28390.1"/>
    </source>
</evidence>
<dbReference type="Proteomes" id="UP000470772">
    <property type="component" value="Unassembled WGS sequence"/>
</dbReference>
<evidence type="ECO:0000256" key="7">
    <source>
        <dbReference type="ARBA" id="ARBA00023145"/>
    </source>
</evidence>
<proteinExistence type="predicted"/>
<dbReference type="CDD" id="cd04056">
    <property type="entry name" value="Peptidases_S53"/>
    <property type="match status" value="1"/>
</dbReference>
<comment type="cofactor">
    <cofactor evidence="1">
        <name>Ca(2+)</name>
        <dbReference type="ChEBI" id="CHEBI:29108"/>
    </cofactor>
</comment>
<comment type="caution">
    <text evidence="10">The sequence shown here is derived from an EMBL/GenBank/DDBJ whole genome shotgun (WGS) entry which is preliminary data.</text>
</comment>
<keyword evidence="6" id="KW-0106">Calcium</keyword>
<dbReference type="Pfam" id="PF00082">
    <property type="entry name" value="Peptidase_S8"/>
    <property type="match status" value="1"/>
</dbReference>
<evidence type="ECO:0000256" key="2">
    <source>
        <dbReference type="ARBA" id="ARBA00022670"/>
    </source>
</evidence>
<dbReference type="PANTHER" id="PTHR14218:SF15">
    <property type="entry name" value="TRIPEPTIDYL-PEPTIDASE 1"/>
    <property type="match status" value="1"/>
</dbReference>
<dbReference type="PROSITE" id="PS51695">
    <property type="entry name" value="SEDOLISIN"/>
    <property type="match status" value="1"/>
</dbReference>
<evidence type="ECO:0000256" key="3">
    <source>
        <dbReference type="ARBA" id="ARBA00022723"/>
    </source>
</evidence>
<dbReference type="GO" id="GO:0004252">
    <property type="term" value="F:serine-type endopeptidase activity"/>
    <property type="evidence" value="ECO:0007669"/>
    <property type="project" value="InterPro"/>
</dbReference>
<dbReference type="SMART" id="SM00944">
    <property type="entry name" value="Pro-kuma_activ"/>
    <property type="match status" value="1"/>
</dbReference>
<evidence type="ECO:0000256" key="8">
    <source>
        <dbReference type="SAM" id="Phobius"/>
    </source>
</evidence>
<dbReference type="PROSITE" id="PS00138">
    <property type="entry name" value="SUBTILASE_SER"/>
    <property type="match status" value="1"/>
</dbReference>